<keyword evidence="3" id="KW-0732">Signal</keyword>
<accession>A0ABX0QJJ5</accession>
<name>A0ABX0QJJ5_9BACT</name>
<evidence type="ECO:0000313" key="4">
    <source>
        <dbReference type="EMBL" id="NID11421.1"/>
    </source>
</evidence>
<reference evidence="5" key="2">
    <citation type="submission" date="2023-07" db="EMBL/GenBank/DDBJ databases">
        <authorList>
            <person name="Jung D.-H."/>
        </authorList>
    </citation>
    <scope>NUCLEOTIDE SEQUENCE [LARGE SCALE GENOMIC DNA]</scope>
    <source>
        <strain evidence="5">JA-25</strain>
    </source>
</reference>
<dbReference type="Gene3D" id="1.20.1600.10">
    <property type="entry name" value="Outer membrane efflux proteins (OEP)"/>
    <property type="match status" value="1"/>
</dbReference>
<evidence type="ECO:0000256" key="1">
    <source>
        <dbReference type="ARBA" id="ARBA00007613"/>
    </source>
</evidence>
<feature type="chain" id="PRO_5046600028" evidence="3">
    <location>
        <begin position="30"/>
        <end position="449"/>
    </location>
</feature>
<organism evidence="4 5">
    <name type="scientific">Fibrivirga algicola</name>
    <dbReference type="NCBI Taxonomy" id="2950420"/>
    <lineage>
        <taxon>Bacteria</taxon>
        <taxon>Pseudomonadati</taxon>
        <taxon>Bacteroidota</taxon>
        <taxon>Cytophagia</taxon>
        <taxon>Cytophagales</taxon>
        <taxon>Spirosomataceae</taxon>
        <taxon>Fibrivirga</taxon>
    </lineage>
</organism>
<comment type="caution">
    <text evidence="4">The sequence shown here is derived from an EMBL/GenBank/DDBJ whole genome shotgun (WGS) entry which is preliminary data.</text>
</comment>
<evidence type="ECO:0000256" key="3">
    <source>
        <dbReference type="SAM" id="SignalP"/>
    </source>
</evidence>
<dbReference type="InterPro" id="IPR010131">
    <property type="entry name" value="MdtP/NodT-like"/>
</dbReference>
<dbReference type="EMBL" id="WAEL01000005">
    <property type="protein sequence ID" value="NID11421.1"/>
    <property type="molecule type" value="Genomic_DNA"/>
</dbReference>
<keyword evidence="5" id="KW-1185">Reference proteome</keyword>
<reference evidence="5" key="1">
    <citation type="submission" date="2019-09" db="EMBL/GenBank/DDBJ databases">
        <authorList>
            <person name="Jung D.-H."/>
        </authorList>
    </citation>
    <scope>NUCLEOTIDE SEQUENCE [LARGE SCALE GENOMIC DNA]</scope>
    <source>
        <strain evidence="5">JA-25</strain>
    </source>
</reference>
<feature type="coiled-coil region" evidence="2">
    <location>
        <begin position="212"/>
        <end position="246"/>
    </location>
</feature>
<dbReference type="Proteomes" id="UP000606008">
    <property type="component" value="Unassembled WGS sequence"/>
</dbReference>
<protein>
    <submittedName>
        <fullName evidence="4">TolC family protein</fullName>
    </submittedName>
</protein>
<dbReference type="SUPFAM" id="SSF56954">
    <property type="entry name" value="Outer membrane efflux proteins (OEP)"/>
    <property type="match status" value="1"/>
</dbReference>
<comment type="similarity">
    <text evidence="1">Belongs to the outer membrane factor (OMF) (TC 1.B.17) family.</text>
</comment>
<keyword evidence="2" id="KW-0175">Coiled coil</keyword>
<dbReference type="PANTHER" id="PTHR30203:SF23">
    <property type="entry name" value="OUTER MEMBRANE EFFLUX PROTEIN"/>
    <property type="match status" value="1"/>
</dbReference>
<proteinExistence type="inferred from homology"/>
<dbReference type="RefSeq" id="WP_166692447.1">
    <property type="nucleotide sequence ID" value="NZ_WAEL01000005.1"/>
</dbReference>
<gene>
    <name evidence="4" type="ORF">F7231_14700</name>
</gene>
<sequence>MNRLVGVRISNWKYSLLALLLFSSLSGRTQPQAPTTPISPSVTDTLRISLPDLEQQVLARNYQLLAQKYQIDIAGAAITQAGLRPNPNLWFQTNLYNPNTGKVLPLGTPSQADLQQQTFNSGYFALQLQQVITLAGKRSKLVALAESNRTLSQIAFRDVLRSLRYQLYTTYANLYFDLQALRLFQDELSRQQRLVESTRIALQTGGAAQYEVTRLDVANRDLQANIANYKNQIADEQATLRILLRQASPTFIFPTSLPLQTTPPPALTVALDSALTNRPDLALTQEQIANAQRSLSLERARRTPDLTTGLLYERYGNAYTNFIGLQASIDLPVRNRNQGAIRAAELTAKSAGAGLENAQAIVQSDVLTTYDVLNAYYEQVNSRPSGYLDRIQNIGVEASKAYNARTIGLLDYLDKIRTYQQAQLNHINLLNNVFQSQQQLDFVTNTKFF</sequence>
<evidence type="ECO:0000256" key="2">
    <source>
        <dbReference type="SAM" id="Coils"/>
    </source>
</evidence>
<dbReference type="InterPro" id="IPR003423">
    <property type="entry name" value="OMP_efflux"/>
</dbReference>
<dbReference type="PANTHER" id="PTHR30203">
    <property type="entry name" value="OUTER MEMBRANE CATION EFFLUX PROTEIN"/>
    <property type="match status" value="1"/>
</dbReference>
<dbReference type="Pfam" id="PF02321">
    <property type="entry name" value="OEP"/>
    <property type="match status" value="2"/>
</dbReference>
<feature type="signal peptide" evidence="3">
    <location>
        <begin position="1"/>
        <end position="29"/>
    </location>
</feature>
<evidence type="ECO:0000313" key="5">
    <source>
        <dbReference type="Proteomes" id="UP000606008"/>
    </source>
</evidence>